<name>A0AB39TQZ9_9ACTN</name>
<dbReference type="InterPro" id="IPR000719">
    <property type="entry name" value="Prot_kinase_dom"/>
</dbReference>
<dbReference type="PROSITE" id="PS50011">
    <property type="entry name" value="PROTEIN_KINASE_DOM"/>
    <property type="match status" value="1"/>
</dbReference>
<organism evidence="2">
    <name type="scientific">Streptomyces sp. Y1</name>
    <dbReference type="NCBI Taxonomy" id="3238634"/>
    <lineage>
        <taxon>Bacteria</taxon>
        <taxon>Bacillati</taxon>
        <taxon>Actinomycetota</taxon>
        <taxon>Actinomycetes</taxon>
        <taxon>Kitasatosporales</taxon>
        <taxon>Streptomycetaceae</taxon>
        <taxon>Streptomyces</taxon>
    </lineage>
</organism>
<evidence type="ECO:0000259" key="1">
    <source>
        <dbReference type="PROSITE" id="PS50011"/>
    </source>
</evidence>
<reference evidence="2" key="1">
    <citation type="submission" date="2024-07" db="EMBL/GenBank/DDBJ databases">
        <authorList>
            <person name="Yu S.T."/>
        </authorList>
    </citation>
    <scope>NUCLEOTIDE SEQUENCE</scope>
    <source>
        <strain evidence="2">Y1</strain>
    </source>
</reference>
<feature type="domain" description="Protein kinase" evidence="1">
    <location>
        <begin position="1"/>
        <end position="278"/>
    </location>
</feature>
<dbReference type="SUPFAM" id="SSF56112">
    <property type="entry name" value="Protein kinase-like (PK-like)"/>
    <property type="match status" value="1"/>
</dbReference>
<protein>
    <recommendedName>
        <fullName evidence="1">Protein kinase domain-containing protein</fullName>
    </recommendedName>
</protein>
<dbReference type="AlphaFoldDB" id="A0AB39TQZ9"/>
<dbReference type="InterPro" id="IPR011009">
    <property type="entry name" value="Kinase-like_dom_sf"/>
</dbReference>
<dbReference type="EMBL" id="CP163445">
    <property type="protein sequence ID" value="XDQ81544.1"/>
    <property type="molecule type" value="Genomic_DNA"/>
</dbReference>
<accession>A0AB39TQZ9</accession>
<gene>
    <name evidence="2" type="ORF">AB2U05_25270</name>
</gene>
<proteinExistence type="predicted"/>
<dbReference type="RefSeq" id="WP_045710823.1">
    <property type="nucleotide sequence ID" value="NZ_CP163445.1"/>
</dbReference>
<evidence type="ECO:0000313" key="2">
    <source>
        <dbReference type="EMBL" id="XDQ81544.1"/>
    </source>
</evidence>
<dbReference type="Gene3D" id="1.10.510.10">
    <property type="entry name" value="Transferase(Phosphotransferase) domain 1"/>
    <property type="match status" value="1"/>
</dbReference>
<sequence length="278" mass="29485">MGEFARCPDEAVKAAEAVCGPVVLSGITDRRGSAVWKGTGVLATVAIKAGYGEGEEITARESAVLDQLPGCTVTAGRYDRGVWYVTPWLEGPSTWDVFKPIRKGDGGREYALASAVHLCRAVADLHAGGWVHSDLQPAHGVHTDHGVRLLDLSWAWSPSFPPSPVFQGGITHLLSPELAAAVESGERPVRATVESDVHALAGTLWTCITGRWPLDYDAAGLGPDIGPSARRAAIATRTVPLCSDETWPALQAPLRDVLRAPAEHRPTAPELATVLAEL</sequence>
<dbReference type="GO" id="GO:0005524">
    <property type="term" value="F:ATP binding"/>
    <property type="evidence" value="ECO:0007669"/>
    <property type="project" value="InterPro"/>
</dbReference>
<dbReference type="GO" id="GO:0004672">
    <property type="term" value="F:protein kinase activity"/>
    <property type="evidence" value="ECO:0007669"/>
    <property type="project" value="InterPro"/>
</dbReference>